<accession>A0ABT3EHS8</accession>
<organism evidence="3 4">
    <name type="scientific">Flavobacterium lacisediminis</name>
    <dbReference type="NCBI Taxonomy" id="2989705"/>
    <lineage>
        <taxon>Bacteria</taxon>
        <taxon>Pseudomonadati</taxon>
        <taxon>Bacteroidota</taxon>
        <taxon>Flavobacteriia</taxon>
        <taxon>Flavobacteriales</taxon>
        <taxon>Flavobacteriaceae</taxon>
        <taxon>Flavobacterium</taxon>
    </lineage>
</organism>
<dbReference type="Gene3D" id="1.10.260.40">
    <property type="entry name" value="lambda repressor-like DNA-binding domains"/>
    <property type="match status" value="1"/>
</dbReference>
<dbReference type="PROSITE" id="PS50943">
    <property type="entry name" value="HTH_CROC1"/>
    <property type="match status" value="1"/>
</dbReference>
<proteinExistence type="predicted"/>
<dbReference type="Pfam" id="PF01381">
    <property type="entry name" value="HTH_3"/>
    <property type="match status" value="1"/>
</dbReference>
<sequence length="127" mass="14778">MNNISNKIKLRREQLNFSQEYIAEHLGISQPAYVKIEKGVTKLDFERLLKISEILEIDINELLEKQYIVNNFKNSDSSTAIGMVENLHQENQKTNELLIQTLFSQISDLKEENKRLISILEKLSSNK</sequence>
<evidence type="ECO:0000313" key="4">
    <source>
        <dbReference type="Proteomes" id="UP001165677"/>
    </source>
</evidence>
<dbReference type="EMBL" id="JAPCIO010000004">
    <property type="protein sequence ID" value="MCW1148131.1"/>
    <property type="molecule type" value="Genomic_DNA"/>
</dbReference>
<keyword evidence="4" id="KW-1185">Reference proteome</keyword>
<evidence type="ECO:0000256" key="1">
    <source>
        <dbReference type="ARBA" id="ARBA00023125"/>
    </source>
</evidence>
<dbReference type="SUPFAM" id="SSF47413">
    <property type="entry name" value="lambda repressor-like DNA-binding domains"/>
    <property type="match status" value="1"/>
</dbReference>
<dbReference type="PANTHER" id="PTHR46558">
    <property type="entry name" value="TRACRIPTIONAL REGULATORY PROTEIN-RELATED-RELATED"/>
    <property type="match status" value="1"/>
</dbReference>
<evidence type="ECO:0000313" key="3">
    <source>
        <dbReference type="EMBL" id="MCW1148131.1"/>
    </source>
</evidence>
<gene>
    <name evidence="3" type="ORF">OJ995_07860</name>
</gene>
<evidence type="ECO:0000259" key="2">
    <source>
        <dbReference type="PROSITE" id="PS50943"/>
    </source>
</evidence>
<dbReference type="InterPro" id="IPR010982">
    <property type="entry name" value="Lambda_DNA-bd_dom_sf"/>
</dbReference>
<dbReference type="Proteomes" id="UP001165677">
    <property type="component" value="Unassembled WGS sequence"/>
</dbReference>
<dbReference type="PANTHER" id="PTHR46558:SF4">
    <property type="entry name" value="DNA-BIDING PHAGE PROTEIN"/>
    <property type="match status" value="1"/>
</dbReference>
<feature type="domain" description="HTH cro/C1-type" evidence="2">
    <location>
        <begin position="8"/>
        <end position="62"/>
    </location>
</feature>
<reference evidence="3" key="1">
    <citation type="submission" date="2022-10" db="EMBL/GenBank/DDBJ databases">
        <title>Flavobacterium sp. nov., a bacterium isolated from lake sediment.</title>
        <authorList>
            <person name="Qu J.-H."/>
        </authorList>
    </citation>
    <scope>NUCLEOTIDE SEQUENCE</scope>
    <source>
        <strain evidence="3">TH16-21</strain>
    </source>
</reference>
<keyword evidence="1" id="KW-0238">DNA-binding</keyword>
<dbReference type="CDD" id="cd00093">
    <property type="entry name" value="HTH_XRE"/>
    <property type="match status" value="1"/>
</dbReference>
<name>A0ABT3EHS8_9FLAO</name>
<dbReference type="InterPro" id="IPR001387">
    <property type="entry name" value="Cro/C1-type_HTH"/>
</dbReference>
<comment type="caution">
    <text evidence="3">The sequence shown here is derived from an EMBL/GenBank/DDBJ whole genome shotgun (WGS) entry which is preliminary data.</text>
</comment>
<dbReference type="SMART" id="SM00530">
    <property type="entry name" value="HTH_XRE"/>
    <property type="match status" value="1"/>
</dbReference>
<protein>
    <submittedName>
        <fullName evidence="3">Helix-turn-helix domain-containing protein</fullName>
    </submittedName>
</protein>
<dbReference type="RefSeq" id="WP_264368909.1">
    <property type="nucleotide sequence ID" value="NZ_JAPCIO010000004.1"/>
</dbReference>